<dbReference type="EMBL" id="CAJHUC010000529">
    <property type="protein sequence ID" value="CAD7696704.1"/>
    <property type="molecule type" value="Genomic_DNA"/>
</dbReference>
<dbReference type="GO" id="GO:1990811">
    <property type="term" value="C:MWP complex"/>
    <property type="evidence" value="ECO:0007669"/>
    <property type="project" value="TreeGrafter"/>
</dbReference>
<dbReference type="InterPro" id="IPR052778">
    <property type="entry name" value="Centrosome-WD_assoc"/>
</dbReference>
<accession>A0A8S1IR31</accession>
<dbReference type="OrthoDB" id="308690at2759"/>
<dbReference type="InterPro" id="IPR001680">
    <property type="entry name" value="WD40_rpt"/>
</dbReference>
<dbReference type="SUPFAM" id="SSF69322">
    <property type="entry name" value="Tricorn protease domain 2"/>
    <property type="match status" value="1"/>
</dbReference>
<dbReference type="PANTHER" id="PTHR16220">
    <property type="entry name" value="WD REPEAT PROTEIN 8-RELATED"/>
    <property type="match status" value="1"/>
</dbReference>
<evidence type="ECO:0000313" key="2">
    <source>
        <dbReference type="Proteomes" id="UP000708148"/>
    </source>
</evidence>
<reference evidence="1" key="1">
    <citation type="submission" date="2020-12" db="EMBL/GenBank/DDBJ databases">
        <authorList>
            <person name="Iha C."/>
        </authorList>
    </citation>
    <scope>NUCLEOTIDE SEQUENCE</scope>
</reference>
<comment type="caution">
    <text evidence="1">The sequence shown here is derived from an EMBL/GenBank/DDBJ whole genome shotgun (WGS) entry which is preliminary data.</text>
</comment>
<dbReference type="AlphaFoldDB" id="A0A8S1IR31"/>
<dbReference type="PANTHER" id="PTHR16220:SF0">
    <property type="entry name" value="WD REPEAT-CONTAINING PROTEIN WRAP73"/>
    <property type="match status" value="1"/>
</dbReference>
<gene>
    <name evidence="1" type="ORF">OSTQU699_LOCUS2065</name>
</gene>
<evidence type="ECO:0000313" key="1">
    <source>
        <dbReference type="EMBL" id="CAD7696704.1"/>
    </source>
</evidence>
<dbReference type="Gene3D" id="2.130.10.10">
    <property type="entry name" value="YVTN repeat-like/Quinoprotein amine dehydrogenase"/>
    <property type="match status" value="2"/>
</dbReference>
<keyword evidence="2" id="KW-1185">Reference proteome</keyword>
<dbReference type="InterPro" id="IPR015943">
    <property type="entry name" value="WD40/YVTN_repeat-like_dom_sf"/>
</dbReference>
<sequence length="322" mass="35686">MEFSDEAVKFAGPVPPTSPDGRYVAVAVEYRLIVRDWQTLRVVQMYSCLDRIQHVEWSSDSSYILCGLYDRSIVQVWSILEPEWTCKIDEGLAGITSARWCPDGRSILVTAEFQIKATVWSLVDKACVQLAGPKFADAGLAFNPDGTQLAVAERNNCKDFLTILACSDWKTQVHFQLPTQDLADLCWSPSGDCLAVWDSLLTYRLLVYSSYGDQLANYTPYADALGIKTVHWSPCGQFIAVGSYDEAARILSHVTWRPLLTCSHTASVSEPSNVVAYREVASRDDKDTDNSTSKYVVCELPVSIPSKTPPLDKPDPKLGVGE</sequence>
<protein>
    <submittedName>
        <fullName evidence="1">Uncharacterized protein</fullName>
    </submittedName>
</protein>
<name>A0A8S1IR31_9CHLO</name>
<dbReference type="Proteomes" id="UP000708148">
    <property type="component" value="Unassembled WGS sequence"/>
</dbReference>
<organism evidence="1 2">
    <name type="scientific">Ostreobium quekettii</name>
    <dbReference type="NCBI Taxonomy" id="121088"/>
    <lineage>
        <taxon>Eukaryota</taxon>
        <taxon>Viridiplantae</taxon>
        <taxon>Chlorophyta</taxon>
        <taxon>core chlorophytes</taxon>
        <taxon>Ulvophyceae</taxon>
        <taxon>TCBD clade</taxon>
        <taxon>Bryopsidales</taxon>
        <taxon>Ostreobineae</taxon>
        <taxon>Ostreobiaceae</taxon>
        <taxon>Ostreobium</taxon>
    </lineage>
</organism>
<dbReference type="Pfam" id="PF00400">
    <property type="entry name" value="WD40"/>
    <property type="match status" value="1"/>
</dbReference>
<dbReference type="GO" id="GO:0005815">
    <property type="term" value="C:microtubule organizing center"/>
    <property type="evidence" value="ECO:0007669"/>
    <property type="project" value="TreeGrafter"/>
</dbReference>
<dbReference type="SMART" id="SM00320">
    <property type="entry name" value="WD40"/>
    <property type="match status" value="3"/>
</dbReference>
<proteinExistence type="predicted"/>